<dbReference type="InterPro" id="IPR016024">
    <property type="entry name" value="ARM-type_fold"/>
</dbReference>
<keyword evidence="7" id="KW-1185">Reference proteome</keyword>
<dbReference type="Pfam" id="PF11698">
    <property type="entry name" value="V-ATPase_H_C"/>
    <property type="match status" value="1"/>
</dbReference>
<dbReference type="OrthoDB" id="10263554at2759"/>
<feature type="non-terminal residue" evidence="6">
    <location>
        <position position="1"/>
    </location>
</feature>
<gene>
    <name evidence="6" type="ORF">PXEA_LOCUS10396</name>
</gene>
<comment type="caution">
    <text evidence="6">The sequence shown here is derived from an EMBL/GenBank/DDBJ whole genome shotgun (WGS) entry which is preliminary data.</text>
</comment>
<proteinExistence type="inferred from homology"/>
<sequence>EDKTRVDIFREYFIHINEPIWPHFFGFLQISNQLCVYLASHIISKLACWSSRLMELDDLTFYVNWLCGQLRKPRNDFLETAARNLQMVLRVREYRQTFVAENGINTIVEVLVSKNISKQLQYQLIFCLWCLSFDAVHVMTMSKNSQLIPIVSDIFREAEREKIIRISLALFRFILEKLPPPYYRDCALAMVQCKVLKQLKLLNQKDFSHDPEISDDMAYLEEKLSNSVADVSSLEEYTAELRSGRLEWSPVHKSEKFWRANAVTFTDNNYELLKMLIRLLEMDSASPLILSVAAHDIGEFVRHYPRGKQ</sequence>
<keyword evidence="3" id="KW-0375">Hydrogen ion transport</keyword>
<dbReference type="Gene3D" id="1.25.10.10">
    <property type="entry name" value="Leucine-rich Repeat Variant"/>
    <property type="match status" value="1"/>
</dbReference>
<name>A0A448WPR2_9PLAT</name>
<evidence type="ECO:0000256" key="4">
    <source>
        <dbReference type="ARBA" id="ARBA00023065"/>
    </source>
</evidence>
<evidence type="ECO:0000256" key="1">
    <source>
        <dbReference type="ARBA" id="ARBA00008613"/>
    </source>
</evidence>
<dbReference type="Pfam" id="PF03224">
    <property type="entry name" value="V-ATPase_H_N"/>
    <property type="match status" value="1"/>
</dbReference>
<dbReference type="InterPro" id="IPR038497">
    <property type="entry name" value="ATPase_V1-cplx_hsu_C_sf"/>
</dbReference>
<dbReference type="PANTHER" id="PTHR10698">
    <property type="entry name" value="V-TYPE PROTON ATPASE SUBUNIT H"/>
    <property type="match status" value="1"/>
</dbReference>
<dbReference type="InterPro" id="IPR011987">
    <property type="entry name" value="ATPase_V1-cplx_hsu_C"/>
</dbReference>
<comment type="similarity">
    <text evidence="1">Belongs to the V-ATPase H subunit family.</text>
</comment>
<dbReference type="AlphaFoldDB" id="A0A448WPR2"/>
<evidence type="ECO:0000256" key="2">
    <source>
        <dbReference type="ARBA" id="ARBA00022448"/>
    </source>
</evidence>
<keyword evidence="2" id="KW-0813">Transport</keyword>
<dbReference type="GO" id="GO:0005765">
    <property type="term" value="C:lysosomal membrane"/>
    <property type="evidence" value="ECO:0007669"/>
    <property type="project" value="TreeGrafter"/>
</dbReference>
<evidence type="ECO:0000313" key="6">
    <source>
        <dbReference type="EMBL" id="VEL16956.1"/>
    </source>
</evidence>
<feature type="domain" description="ATPase V1 complex subunit H C-terminal" evidence="5">
    <location>
        <begin position="231"/>
        <end position="309"/>
    </location>
</feature>
<dbReference type="EMBL" id="CAAALY010030489">
    <property type="protein sequence ID" value="VEL16956.1"/>
    <property type="molecule type" value="Genomic_DNA"/>
</dbReference>
<evidence type="ECO:0000313" key="7">
    <source>
        <dbReference type="Proteomes" id="UP000784294"/>
    </source>
</evidence>
<dbReference type="SUPFAM" id="SSF48371">
    <property type="entry name" value="ARM repeat"/>
    <property type="match status" value="1"/>
</dbReference>
<dbReference type="Gene3D" id="1.25.40.150">
    <property type="entry name" value="V-type ATPase, subunit H, C-terminal domain"/>
    <property type="match status" value="1"/>
</dbReference>
<keyword evidence="4" id="KW-0406">Ion transport</keyword>
<dbReference type="GO" id="GO:0000221">
    <property type="term" value="C:vacuolar proton-transporting V-type ATPase, V1 domain"/>
    <property type="evidence" value="ECO:0007669"/>
    <property type="project" value="InterPro"/>
</dbReference>
<dbReference type="PANTHER" id="PTHR10698:SF0">
    <property type="entry name" value="V-TYPE PROTON ATPASE SUBUNIT H"/>
    <property type="match status" value="1"/>
</dbReference>
<dbReference type="InterPro" id="IPR011989">
    <property type="entry name" value="ARM-like"/>
</dbReference>
<dbReference type="InterPro" id="IPR004908">
    <property type="entry name" value="ATPase_V1-cplx_hsu"/>
</dbReference>
<evidence type="ECO:0000259" key="5">
    <source>
        <dbReference type="Pfam" id="PF11698"/>
    </source>
</evidence>
<protein>
    <recommendedName>
        <fullName evidence="5">ATPase V1 complex subunit H C-terminal domain-containing protein</fullName>
    </recommendedName>
</protein>
<evidence type="ECO:0000256" key="3">
    <source>
        <dbReference type="ARBA" id="ARBA00022781"/>
    </source>
</evidence>
<dbReference type="Proteomes" id="UP000784294">
    <property type="component" value="Unassembled WGS sequence"/>
</dbReference>
<organism evidence="6 7">
    <name type="scientific">Protopolystoma xenopodis</name>
    <dbReference type="NCBI Taxonomy" id="117903"/>
    <lineage>
        <taxon>Eukaryota</taxon>
        <taxon>Metazoa</taxon>
        <taxon>Spiralia</taxon>
        <taxon>Lophotrochozoa</taxon>
        <taxon>Platyhelminthes</taxon>
        <taxon>Monogenea</taxon>
        <taxon>Polyopisthocotylea</taxon>
        <taxon>Polystomatidea</taxon>
        <taxon>Polystomatidae</taxon>
        <taxon>Protopolystoma</taxon>
    </lineage>
</organism>
<dbReference type="GO" id="GO:0046961">
    <property type="term" value="F:proton-transporting ATPase activity, rotational mechanism"/>
    <property type="evidence" value="ECO:0007669"/>
    <property type="project" value="InterPro"/>
</dbReference>
<accession>A0A448WPR2</accession>
<reference evidence="6" key="1">
    <citation type="submission" date="2018-11" db="EMBL/GenBank/DDBJ databases">
        <authorList>
            <consortium name="Pathogen Informatics"/>
        </authorList>
    </citation>
    <scope>NUCLEOTIDE SEQUENCE</scope>
</reference>